<dbReference type="InterPro" id="IPR013642">
    <property type="entry name" value="CLCA_N"/>
</dbReference>
<dbReference type="PANTHER" id="PTHR10579:SF177">
    <property type="entry name" value="CALCIUM-ACTIVATED CHLORIDE CHANNEL REGULATOR 4-LIKE PROTEIN"/>
    <property type="match status" value="1"/>
</dbReference>
<keyword evidence="2" id="KW-0472">Membrane</keyword>
<proteinExistence type="predicted"/>
<dbReference type="PANTHER" id="PTHR10579">
    <property type="entry name" value="CALCIUM-ACTIVATED CHLORIDE CHANNEL REGULATOR"/>
    <property type="match status" value="1"/>
</dbReference>
<dbReference type="CDD" id="cd00198">
    <property type="entry name" value="vWFA"/>
    <property type="match status" value="1"/>
</dbReference>
<feature type="transmembrane region" description="Helical" evidence="2">
    <location>
        <begin position="7"/>
        <end position="27"/>
    </location>
</feature>
<dbReference type="PROSITE" id="PS50234">
    <property type="entry name" value="VWFA"/>
    <property type="match status" value="1"/>
</dbReference>
<protein>
    <submittedName>
        <fullName evidence="5">Calcium-activated chloride channel regulator 1-like</fullName>
    </submittedName>
</protein>
<name>A0ABM1BCV1_LIMPO</name>
<keyword evidence="2" id="KW-1133">Transmembrane helix</keyword>
<evidence type="ECO:0000313" key="5">
    <source>
        <dbReference type="RefSeq" id="XP_013779427.2"/>
    </source>
</evidence>
<keyword evidence="2" id="KW-0812">Transmembrane</keyword>
<reference evidence="5" key="1">
    <citation type="submission" date="2025-08" db="UniProtKB">
        <authorList>
            <consortium name="RefSeq"/>
        </authorList>
    </citation>
    <scope>IDENTIFICATION</scope>
    <source>
        <tissue evidence="5">Muscle</tissue>
    </source>
</reference>
<accession>A0ABM1BCV1</accession>
<feature type="region of interest" description="Disordered" evidence="1">
    <location>
        <begin position="689"/>
        <end position="710"/>
    </location>
</feature>
<dbReference type="InterPro" id="IPR036465">
    <property type="entry name" value="vWFA_dom_sf"/>
</dbReference>
<feature type="region of interest" description="Disordered" evidence="1">
    <location>
        <begin position="652"/>
        <end position="673"/>
    </location>
</feature>
<feature type="domain" description="VWFA" evidence="3">
    <location>
        <begin position="257"/>
        <end position="431"/>
    </location>
</feature>
<keyword evidence="4" id="KW-1185">Reference proteome</keyword>
<dbReference type="InterPro" id="IPR051266">
    <property type="entry name" value="CLCR"/>
</dbReference>
<dbReference type="InterPro" id="IPR002035">
    <property type="entry name" value="VWF_A"/>
</dbReference>
<organism evidence="4 5">
    <name type="scientific">Limulus polyphemus</name>
    <name type="common">Atlantic horseshoe crab</name>
    <dbReference type="NCBI Taxonomy" id="6850"/>
    <lineage>
        <taxon>Eukaryota</taxon>
        <taxon>Metazoa</taxon>
        <taxon>Ecdysozoa</taxon>
        <taxon>Arthropoda</taxon>
        <taxon>Chelicerata</taxon>
        <taxon>Merostomata</taxon>
        <taxon>Xiphosura</taxon>
        <taxon>Limulidae</taxon>
        <taxon>Limulus</taxon>
    </lineage>
</organism>
<feature type="transmembrane region" description="Helical" evidence="2">
    <location>
        <begin position="883"/>
        <end position="903"/>
    </location>
</feature>
<dbReference type="SUPFAM" id="SSF53300">
    <property type="entry name" value="vWA-like"/>
    <property type="match status" value="1"/>
</dbReference>
<dbReference type="Gene3D" id="3.40.50.410">
    <property type="entry name" value="von Willebrand factor, type A domain"/>
    <property type="match status" value="1"/>
</dbReference>
<dbReference type="SMART" id="SM00327">
    <property type="entry name" value="VWA"/>
    <property type="match status" value="1"/>
</dbReference>
<dbReference type="Pfam" id="PF08434">
    <property type="entry name" value="CLCA"/>
    <property type="match status" value="1"/>
</dbReference>
<dbReference type="Proteomes" id="UP000694941">
    <property type="component" value="Unplaced"/>
</dbReference>
<evidence type="ECO:0000259" key="3">
    <source>
        <dbReference type="PROSITE" id="PS50234"/>
    </source>
</evidence>
<evidence type="ECO:0000256" key="1">
    <source>
        <dbReference type="SAM" id="MobiDB-lite"/>
    </source>
</evidence>
<gene>
    <name evidence="5" type="primary">LOC106463894</name>
</gene>
<sequence>MRSKENGLRLILLVIYCVMSSVALISIENGGYRDIVIALHRNVPEDEQLITNLKELITEASIYLNKTTKGQAYYKDITIAVPSSWSSKPDYETVSKNYFHNADVRIDHQNVYYQNNPYTLQPGGCGESGQYIHLTPKFVKEFHTKTLEIYENAERYLVHEWAHLRYGVFDEYGSSADSNHPPFYQQCDMIARFCDHTEDNRHNVLAPTKHNTLCEYQPTWTVIKKHPDLSQHARKVAPFSTKPSFRMVRTKDGINGRYVLIMDVSTNMAGKPINLVHRAATRFVEDMIPDGAQLGVVSLSSNAIILHNLTRVNGTTRKNLKNSLPLTITPGTAAIGRGLNEGLTVLKSQGESAEGGIIILVTDGEENADSNVSEMLPKLMQEKVTVNTITLGNKATKQLEDLIKSTSGKGFFFADTNGRQLTLDSAYMDIVASQEDEESRPIQIADTIIQLISHVAEKRIFLDKELGKNTVFTFVSHQIRDVIVILRSPNGQIYNSNSSEFTKDSQVKLRILVKIPNAETGQWIAEIKRIGGSSVAVVYFSLFSEPKDIVIQPIRLRSWLSEIQLTYPSYAKVYAEVKRGYSAVIGAAVKATIHPPTGSPVHVFLRDNGVGPDVTSNDGIYSGFLTQFNSNGRYAIETHAINEGSAKVTQGSKSSSLIPITNSKNPKGRGKIDASATFPKDDFIVYKKSSQSITPGGKPTEKPLRSMTSGGEPAEMFERTSNAGALRLDSFFPEVDVMPPARVTDLKIISLEQENNINLVTLRWTSPGDDLDIGNASSIDLRASGIMKNLISYFHELDSFNESLLIKGSLTPLPPGEEQELTVKIPDTIHNVDANNCSMESNYTDVYLSLRALDDSNNKGKISNIVAAHFRRVPRTEDEPVQWWPYAVGIGAAAIVFFIIIIFSCNNKSEVKEVYTESSIVSSV</sequence>
<feature type="compositionally biased region" description="Polar residues" evidence="1">
    <location>
        <begin position="652"/>
        <end position="665"/>
    </location>
</feature>
<dbReference type="NCBIfam" id="NF041940">
    <property type="entry name" value="choice_anch_X"/>
    <property type="match status" value="1"/>
</dbReference>
<evidence type="ECO:0000256" key="2">
    <source>
        <dbReference type="SAM" id="Phobius"/>
    </source>
</evidence>
<dbReference type="Pfam" id="PF00092">
    <property type="entry name" value="VWA"/>
    <property type="match status" value="1"/>
</dbReference>
<dbReference type="GeneID" id="106463894"/>
<evidence type="ECO:0000313" key="4">
    <source>
        <dbReference type="Proteomes" id="UP000694941"/>
    </source>
</evidence>
<dbReference type="RefSeq" id="XP_013779427.2">
    <property type="nucleotide sequence ID" value="XM_013923973.2"/>
</dbReference>